<dbReference type="PROSITE" id="PS51078">
    <property type="entry name" value="ICLR_ED"/>
    <property type="match status" value="1"/>
</dbReference>
<feature type="domain" description="IclR-ED" evidence="5">
    <location>
        <begin position="76"/>
        <end position="257"/>
    </location>
</feature>
<dbReference type="InterPro" id="IPR036388">
    <property type="entry name" value="WH-like_DNA-bd_sf"/>
</dbReference>
<evidence type="ECO:0000313" key="7">
    <source>
        <dbReference type="Proteomes" id="UP000316988"/>
    </source>
</evidence>
<reference evidence="6 7" key="1">
    <citation type="submission" date="2019-07" db="EMBL/GenBank/DDBJ databases">
        <authorList>
            <person name="Zhao L.H."/>
        </authorList>
    </citation>
    <scope>NUCLEOTIDE SEQUENCE [LARGE SCALE GENOMIC DNA]</scope>
    <source>
        <strain evidence="6 7">Co35</strain>
    </source>
</reference>
<evidence type="ECO:0000256" key="3">
    <source>
        <dbReference type="ARBA" id="ARBA00023163"/>
    </source>
</evidence>
<protein>
    <submittedName>
        <fullName evidence="6">IclR family transcriptional regulator</fullName>
    </submittedName>
</protein>
<feature type="domain" description="HTH iclR-type" evidence="4">
    <location>
        <begin position="8"/>
        <end position="75"/>
    </location>
</feature>
<dbReference type="OrthoDB" id="3209193at2"/>
<name>A0A554RWD6_9ACTN</name>
<dbReference type="Pfam" id="PF01614">
    <property type="entry name" value="IclR_C"/>
    <property type="match status" value="1"/>
</dbReference>
<dbReference type="Gene3D" id="3.30.450.40">
    <property type="match status" value="1"/>
</dbReference>
<dbReference type="EMBL" id="VLNT01000014">
    <property type="protein sequence ID" value="TSD58416.1"/>
    <property type="molecule type" value="Genomic_DNA"/>
</dbReference>
<dbReference type="InterPro" id="IPR005471">
    <property type="entry name" value="Tscrpt_reg_IclR_N"/>
</dbReference>
<gene>
    <name evidence="6" type="ORF">FNM00_14550</name>
</gene>
<dbReference type="SUPFAM" id="SSF55781">
    <property type="entry name" value="GAF domain-like"/>
    <property type="match status" value="1"/>
</dbReference>
<dbReference type="Pfam" id="PF09339">
    <property type="entry name" value="HTH_IclR"/>
    <property type="match status" value="1"/>
</dbReference>
<dbReference type="PANTHER" id="PTHR30136:SF24">
    <property type="entry name" value="HTH-TYPE TRANSCRIPTIONAL REPRESSOR ALLR"/>
    <property type="match status" value="1"/>
</dbReference>
<evidence type="ECO:0000313" key="6">
    <source>
        <dbReference type="EMBL" id="TSD58416.1"/>
    </source>
</evidence>
<keyword evidence="1" id="KW-0805">Transcription regulation</keyword>
<dbReference type="PROSITE" id="PS51077">
    <property type="entry name" value="HTH_ICLR"/>
    <property type="match status" value="1"/>
</dbReference>
<evidence type="ECO:0000256" key="1">
    <source>
        <dbReference type="ARBA" id="ARBA00023015"/>
    </source>
</evidence>
<dbReference type="Gene3D" id="1.10.10.10">
    <property type="entry name" value="Winged helix-like DNA-binding domain superfamily/Winged helix DNA-binding domain"/>
    <property type="match status" value="1"/>
</dbReference>
<proteinExistence type="predicted"/>
<dbReference type="AlphaFoldDB" id="A0A554RWD6"/>
<dbReference type="GO" id="GO:0003677">
    <property type="term" value="F:DNA binding"/>
    <property type="evidence" value="ECO:0007669"/>
    <property type="project" value="UniProtKB-KW"/>
</dbReference>
<sequence length="257" mass="27000">MAAGSYEVRSVSRAIGILNVLEQVTPNDPGLTVSDISRIAGGQKSTVFATLQTLLAHGLVADSGAGMSRRYRLGLGLTRLGERAAAQTPITALLTPAMHELSRETGLTARAAVLDPEGWAVVIARVDAPHAVRLDLRLGQLERPHCTGLGKALLALLPDEEVRDILARLGTPMHTPRTLGTVDAVIEHLAEIREADYAVDDGEDAVGITCVAAAIAGRDGRPMAALSVTGLTADDTMRRPDLVGQLVHKHAASVTPL</sequence>
<dbReference type="SMART" id="SM00346">
    <property type="entry name" value="HTH_ICLR"/>
    <property type="match status" value="1"/>
</dbReference>
<dbReference type="RefSeq" id="WP_143914277.1">
    <property type="nucleotide sequence ID" value="NZ_VLNT01000014.1"/>
</dbReference>
<keyword evidence="2" id="KW-0238">DNA-binding</keyword>
<comment type="caution">
    <text evidence="6">The sequence shown here is derived from an EMBL/GenBank/DDBJ whole genome shotgun (WGS) entry which is preliminary data.</text>
</comment>
<dbReference type="GO" id="GO:0003700">
    <property type="term" value="F:DNA-binding transcription factor activity"/>
    <property type="evidence" value="ECO:0007669"/>
    <property type="project" value="TreeGrafter"/>
</dbReference>
<dbReference type="Proteomes" id="UP000316988">
    <property type="component" value="Unassembled WGS sequence"/>
</dbReference>
<evidence type="ECO:0000259" key="5">
    <source>
        <dbReference type="PROSITE" id="PS51078"/>
    </source>
</evidence>
<evidence type="ECO:0000256" key="2">
    <source>
        <dbReference type="ARBA" id="ARBA00023125"/>
    </source>
</evidence>
<dbReference type="InterPro" id="IPR014757">
    <property type="entry name" value="Tscrpt_reg_IclR_C"/>
</dbReference>
<dbReference type="InterPro" id="IPR029016">
    <property type="entry name" value="GAF-like_dom_sf"/>
</dbReference>
<keyword evidence="7" id="KW-1185">Reference proteome</keyword>
<organism evidence="6 7">
    <name type="scientific">Aeromicrobium piscarium</name>
    <dbReference type="NCBI Taxonomy" id="2590901"/>
    <lineage>
        <taxon>Bacteria</taxon>
        <taxon>Bacillati</taxon>
        <taxon>Actinomycetota</taxon>
        <taxon>Actinomycetes</taxon>
        <taxon>Propionibacteriales</taxon>
        <taxon>Nocardioidaceae</taxon>
        <taxon>Aeromicrobium</taxon>
    </lineage>
</organism>
<dbReference type="PANTHER" id="PTHR30136">
    <property type="entry name" value="HELIX-TURN-HELIX TRANSCRIPTIONAL REGULATOR, ICLR FAMILY"/>
    <property type="match status" value="1"/>
</dbReference>
<evidence type="ECO:0000259" key="4">
    <source>
        <dbReference type="PROSITE" id="PS51077"/>
    </source>
</evidence>
<accession>A0A554RWD6</accession>
<dbReference type="InterPro" id="IPR036390">
    <property type="entry name" value="WH_DNA-bd_sf"/>
</dbReference>
<dbReference type="InterPro" id="IPR050707">
    <property type="entry name" value="HTH_MetabolicPath_Reg"/>
</dbReference>
<keyword evidence="3" id="KW-0804">Transcription</keyword>
<dbReference type="SUPFAM" id="SSF46785">
    <property type="entry name" value="Winged helix' DNA-binding domain"/>
    <property type="match status" value="1"/>
</dbReference>
<dbReference type="GO" id="GO:0045892">
    <property type="term" value="P:negative regulation of DNA-templated transcription"/>
    <property type="evidence" value="ECO:0007669"/>
    <property type="project" value="TreeGrafter"/>
</dbReference>